<reference evidence="2" key="1">
    <citation type="submission" date="2016-12" db="EMBL/GenBank/DDBJ databases">
        <title>Whole genome sequencing of Sphingomonas koreensis.</title>
        <authorList>
            <person name="Conlan S."/>
            <person name="Thomas P.J."/>
            <person name="Mullikin J."/>
            <person name="Palmore T.N."/>
            <person name="Frank K.M."/>
            <person name="Segre J.A."/>
        </authorList>
    </citation>
    <scope>NUCLEOTIDE SEQUENCE</scope>
    <source>
        <strain evidence="2">ABOJV</strain>
    </source>
</reference>
<dbReference type="STRING" id="93064.BRX40_11410"/>
<reference evidence="4" key="2">
    <citation type="submission" date="2016-12" db="EMBL/GenBank/DDBJ databases">
        <title>Whole genome sequencing of Sphingomonas sp. ABOJV.</title>
        <authorList>
            <person name="Conlan S."/>
            <person name="Thomas P.J."/>
            <person name="Mullikin J."/>
            <person name="Palmore T.N."/>
            <person name="Frank K.M."/>
            <person name="Segre J.A."/>
        </authorList>
    </citation>
    <scope>NUCLEOTIDE SEQUENCE [LARGE SCALE GENOMIC DNA]</scope>
    <source>
        <strain evidence="4">ABOJV</strain>
    </source>
</reference>
<dbReference type="RefSeq" id="WP_075151651.1">
    <property type="nucleotide sequence ID" value="NZ_CP018820.1"/>
</dbReference>
<evidence type="ECO:0000256" key="1">
    <source>
        <dbReference type="SAM" id="MobiDB-lite"/>
    </source>
</evidence>
<dbReference type="KEGG" id="skr:BRX40_11410"/>
<dbReference type="EMBL" id="QQWO01000006">
    <property type="protein sequence ID" value="RSV04211.1"/>
    <property type="molecule type" value="Genomic_DNA"/>
</dbReference>
<dbReference type="AlphaFoldDB" id="A0A1L6JAK7"/>
<protein>
    <recommendedName>
        <fullName evidence="6">DUF1190 domain-containing protein</fullName>
    </recommendedName>
</protein>
<evidence type="ECO:0000313" key="3">
    <source>
        <dbReference type="EMBL" id="RSV04211.1"/>
    </source>
</evidence>
<evidence type="ECO:0008006" key="6">
    <source>
        <dbReference type="Google" id="ProtNLM"/>
    </source>
</evidence>
<reference evidence="3 5" key="3">
    <citation type="submission" date="2018-07" db="EMBL/GenBank/DDBJ databases">
        <title>Genomic and Epidemiologic Investigation of an Indolent Hospital Outbreak.</title>
        <authorList>
            <person name="Johnson R.C."/>
            <person name="Deming C."/>
            <person name="Conlan S."/>
            <person name="Zellmer C.J."/>
            <person name="Michelin A.V."/>
            <person name="Lee-Lin S."/>
            <person name="Thomas P.J."/>
            <person name="Park M."/>
            <person name="Weingarten R.A."/>
            <person name="Less J."/>
            <person name="Dekker J.P."/>
            <person name="Frank K.M."/>
            <person name="Musser K.A."/>
            <person name="Mcquiston J.R."/>
            <person name="Henderson D.K."/>
            <person name="Lau A.F."/>
            <person name="Palmore T.N."/>
            <person name="Segre J.A."/>
        </authorList>
    </citation>
    <scope>NUCLEOTIDE SEQUENCE [LARGE SCALE GENOMIC DNA]</scope>
    <source>
        <strain evidence="3 5">SK-NIH.Env10_0317</strain>
    </source>
</reference>
<dbReference type="Proteomes" id="UP000286681">
    <property type="component" value="Unassembled WGS sequence"/>
</dbReference>
<dbReference type="EMBL" id="CP018820">
    <property type="protein sequence ID" value="APR52955.1"/>
    <property type="molecule type" value="Genomic_DNA"/>
</dbReference>
<evidence type="ECO:0000313" key="2">
    <source>
        <dbReference type="EMBL" id="APR52955.1"/>
    </source>
</evidence>
<dbReference type="GeneID" id="44133171"/>
<keyword evidence="4" id="KW-1185">Reference proteome</keyword>
<evidence type="ECO:0000313" key="5">
    <source>
        <dbReference type="Proteomes" id="UP000286681"/>
    </source>
</evidence>
<gene>
    <name evidence="2" type="ORF">BRX40_11410</name>
    <name evidence="3" type="ORF">CA257_09100</name>
</gene>
<accession>A0A1L6JAK7</accession>
<dbReference type="Proteomes" id="UP000185161">
    <property type="component" value="Chromosome"/>
</dbReference>
<dbReference type="OrthoDB" id="7478512at2"/>
<proteinExistence type="predicted"/>
<organism evidence="2 4">
    <name type="scientific">Sphingomonas koreensis</name>
    <dbReference type="NCBI Taxonomy" id="93064"/>
    <lineage>
        <taxon>Bacteria</taxon>
        <taxon>Pseudomonadati</taxon>
        <taxon>Pseudomonadota</taxon>
        <taxon>Alphaproteobacteria</taxon>
        <taxon>Sphingomonadales</taxon>
        <taxon>Sphingomonadaceae</taxon>
        <taxon>Sphingomonas</taxon>
    </lineage>
</organism>
<sequence>MKKQLTVTTAMAATLLALPGCSGGGDWNEDVYASGDTAICVDQEGKRVDDDRCGERNYYSGGGGGGSNAFLWYYLGRSSAVPYYGDSIRDKRYAGYGSYQPRPGANYGPAPASTRMTRSAAVSRGGFGSSGRSFGGGRS</sequence>
<feature type="region of interest" description="Disordered" evidence="1">
    <location>
        <begin position="99"/>
        <end position="139"/>
    </location>
</feature>
<feature type="compositionally biased region" description="Gly residues" evidence="1">
    <location>
        <begin position="125"/>
        <end position="139"/>
    </location>
</feature>
<evidence type="ECO:0000313" key="4">
    <source>
        <dbReference type="Proteomes" id="UP000185161"/>
    </source>
</evidence>
<name>A0A1L6JAK7_9SPHN</name>